<organism evidence="2 3">
    <name type="scientific">Hibiscus trionum</name>
    <name type="common">Flower of an hour</name>
    <dbReference type="NCBI Taxonomy" id="183268"/>
    <lineage>
        <taxon>Eukaryota</taxon>
        <taxon>Viridiplantae</taxon>
        <taxon>Streptophyta</taxon>
        <taxon>Embryophyta</taxon>
        <taxon>Tracheophyta</taxon>
        <taxon>Spermatophyta</taxon>
        <taxon>Magnoliopsida</taxon>
        <taxon>eudicotyledons</taxon>
        <taxon>Gunneridae</taxon>
        <taxon>Pentapetalae</taxon>
        <taxon>rosids</taxon>
        <taxon>malvids</taxon>
        <taxon>Malvales</taxon>
        <taxon>Malvaceae</taxon>
        <taxon>Malvoideae</taxon>
        <taxon>Hibiscus</taxon>
    </lineage>
</organism>
<feature type="region of interest" description="Disordered" evidence="1">
    <location>
        <begin position="1"/>
        <end position="54"/>
    </location>
</feature>
<evidence type="ECO:0000256" key="1">
    <source>
        <dbReference type="SAM" id="MobiDB-lite"/>
    </source>
</evidence>
<evidence type="ECO:0000313" key="2">
    <source>
        <dbReference type="EMBL" id="GMI64507.1"/>
    </source>
</evidence>
<name>A0A9W7GRU4_HIBTR</name>
<protein>
    <submittedName>
        <fullName evidence="2">Uncharacterized protein</fullName>
    </submittedName>
</protein>
<gene>
    <name evidence="2" type="ORF">HRI_000120000</name>
</gene>
<accession>A0A9W7GRU4</accession>
<proteinExistence type="predicted"/>
<sequence length="112" mass="12518">MDISWRNSNRRRNQSYLHAHSPPPPFYFSQEPTSLTPPPQPSTSHPYPTIPPPPTIPSNYYSSPPFIPGCYSNPVMGRYPSQYPPYFANQTSASPAIRAHVMVVAQPQSPPP</sequence>
<comment type="caution">
    <text evidence="2">The sequence shown here is derived from an EMBL/GenBank/DDBJ whole genome shotgun (WGS) entry which is preliminary data.</text>
</comment>
<evidence type="ECO:0000313" key="3">
    <source>
        <dbReference type="Proteomes" id="UP001165190"/>
    </source>
</evidence>
<dbReference type="AlphaFoldDB" id="A0A9W7GRU4"/>
<dbReference type="EMBL" id="BSYR01000003">
    <property type="protein sequence ID" value="GMI64507.1"/>
    <property type="molecule type" value="Genomic_DNA"/>
</dbReference>
<keyword evidence="3" id="KW-1185">Reference proteome</keyword>
<dbReference type="Proteomes" id="UP001165190">
    <property type="component" value="Unassembled WGS sequence"/>
</dbReference>
<reference evidence="2" key="1">
    <citation type="submission" date="2023-05" db="EMBL/GenBank/DDBJ databases">
        <title>Genome and transcriptome analyses reveal genes involved in the formation of fine ridges on petal epidermal cells in Hibiscus trionum.</title>
        <authorList>
            <person name="Koshimizu S."/>
            <person name="Masuda S."/>
            <person name="Ishii T."/>
            <person name="Shirasu K."/>
            <person name="Hoshino A."/>
            <person name="Arita M."/>
        </authorList>
    </citation>
    <scope>NUCLEOTIDE SEQUENCE</scope>
    <source>
        <strain evidence="2">Hamamatsu line</strain>
    </source>
</reference>